<evidence type="ECO:0000313" key="4">
    <source>
        <dbReference type="Proteomes" id="UP000198635"/>
    </source>
</evidence>
<keyword evidence="4" id="KW-1185">Reference proteome</keyword>
<reference evidence="4" key="1">
    <citation type="submission" date="2016-10" db="EMBL/GenBank/DDBJ databases">
        <authorList>
            <person name="Varghese N."/>
            <person name="Submissions S."/>
        </authorList>
    </citation>
    <scope>NUCLEOTIDE SEQUENCE [LARGE SCALE GENOMIC DNA]</scope>
    <source>
        <strain evidence="4">DSM 5918</strain>
    </source>
</reference>
<dbReference type="InterPro" id="IPR006442">
    <property type="entry name" value="Antitoxin_Phd/YefM"/>
</dbReference>
<proteinExistence type="inferred from homology"/>
<dbReference type="NCBIfam" id="TIGR01552">
    <property type="entry name" value="phd_fam"/>
    <property type="match status" value="1"/>
</dbReference>
<dbReference type="OrthoDB" id="9800503at2"/>
<evidence type="ECO:0000313" key="3">
    <source>
        <dbReference type="EMBL" id="SFK31324.1"/>
    </source>
</evidence>
<protein>
    <recommendedName>
        <fullName evidence="2">Antitoxin</fullName>
    </recommendedName>
</protein>
<accession>A0A1I3YHM5</accession>
<evidence type="ECO:0000256" key="2">
    <source>
        <dbReference type="RuleBase" id="RU362080"/>
    </source>
</evidence>
<name>A0A1I3YHM5_9BACT</name>
<gene>
    <name evidence="3" type="ORF">SAMN04488082_12024</name>
</gene>
<organism evidence="3 4">
    <name type="scientific">Desulfomicrobium apsheronum</name>
    <dbReference type="NCBI Taxonomy" id="52560"/>
    <lineage>
        <taxon>Bacteria</taxon>
        <taxon>Pseudomonadati</taxon>
        <taxon>Thermodesulfobacteriota</taxon>
        <taxon>Desulfovibrionia</taxon>
        <taxon>Desulfovibrionales</taxon>
        <taxon>Desulfomicrobiaceae</taxon>
        <taxon>Desulfomicrobium</taxon>
    </lineage>
</organism>
<dbReference type="RefSeq" id="WP_092378025.1">
    <property type="nucleotide sequence ID" value="NZ_FORX01000020.1"/>
</dbReference>
<evidence type="ECO:0000256" key="1">
    <source>
        <dbReference type="ARBA" id="ARBA00009981"/>
    </source>
</evidence>
<dbReference type="AlphaFoldDB" id="A0A1I3YHM5"/>
<dbReference type="SUPFAM" id="SSF143120">
    <property type="entry name" value="YefM-like"/>
    <property type="match status" value="1"/>
</dbReference>
<dbReference type="Proteomes" id="UP000198635">
    <property type="component" value="Unassembled WGS sequence"/>
</dbReference>
<dbReference type="EMBL" id="FORX01000020">
    <property type="protein sequence ID" value="SFK31324.1"/>
    <property type="molecule type" value="Genomic_DNA"/>
</dbReference>
<comment type="similarity">
    <text evidence="1 2">Belongs to the phD/YefM antitoxin family.</text>
</comment>
<sequence length="80" mass="8824">MHQVNIHDAKTNLSRLIEQAVNGEPFVIAKAGKPMVTVTAFKVPPDPAKRIGFLQGMIEVPDDFDSMGKEEIQCLFEGAR</sequence>
<dbReference type="Gene3D" id="3.40.1620.10">
    <property type="entry name" value="YefM-like domain"/>
    <property type="match status" value="1"/>
</dbReference>
<dbReference type="Pfam" id="PF02604">
    <property type="entry name" value="PhdYeFM_antitox"/>
    <property type="match status" value="1"/>
</dbReference>
<dbReference type="InterPro" id="IPR036165">
    <property type="entry name" value="YefM-like_sf"/>
</dbReference>
<dbReference type="STRING" id="52560.SAMN04488082_12024"/>
<comment type="function">
    <text evidence="2">Antitoxin component of a type II toxin-antitoxin (TA) system.</text>
</comment>